<dbReference type="EC" id="4.1.99.3" evidence="2"/>
<dbReference type="GO" id="GO:0003904">
    <property type="term" value="F:deoxyribodipyrimidine photo-lyase activity"/>
    <property type="evidence" value="ECO:0007669"/>
    <property type="project" value="UniProtKB-EC"/>
</dbReference>
<proteinExistence type="inferred from homology"/>
<keyword evidence="5 8" id="KW-0274">FAD</keyword>
<dbReference type="FunFam" id="1.10.579.10:FF:000003">
    <property type="entry name" value="Deoxyribodipyrimidine photo-lyase"/>
    <property type="match status" value="1"/>
</dbReference>
<feature type="binding site" evidence="8">
    <location>
        <position position="231"/>
    </location>
    <ligand>
        <name>FAD</name>
        <dbReference type="ChEBI" id="CHEBI:57692"/>
    </ligand>
</feature>
<dbReference type="InterPro" id="IPR002081">
    <property type="entry name" value="Cryptochrome/DNA_photolyase_1"/>
</dbReference>
<dbReference type="Proteomes" id="UP000024547">
    <property type="component" value="Unassembled WGS sequence"/>
</dbReference>
<dbReference type="RefSeq" id="WP_035553543.1">
    <property type="nucleotide sequence ID" value="NZ_CAMYIB010000016.1"/>
</dbReference>
<evidence type="ECO:0000256" key="5">
    <source>
        <dbReference type="ARBA" id="ARBA00022827"/>
    </source>
</evidence>
<dbReference type="eggNOG" id="COG0415">
    <property type="taxonomic scope" value="Bacteria"/>
</dbReference>
<dbReference type="GO" id="GO:0071949">
    <property type="term" value="F:FAD binding"/>
    <property type="evidence" value="ECO:0007669"/>
    <property type="project" value="TreeGrafter"/>
</dbReference>
<dbReference type="Gene3D" id="1.25.40.80">
    <property type="match status" value="1"/>
</dbReference>
<name>A0A059DYP4_9PROT</name>
<dbReference type="InterPro" id="IPR014729">
    <property type="entry name" value="Rossmann-like_a/b/a_fold"/>
</dbReference>
<keyword evidence="13" id="KW-1185">Reference proteome</keyword>
<keyword evidence="4 8" id="KW-0285">Flavoprotein</keyword>
<dbReference type="PATRIC" id="fig|1280948.3.peg.2601"/>
<evidence type="ECO:0000256" key="1">
    <source>
        <dbReference type="ARBA" id="ARBA00001932"/>
    </source>
</evidence>
<evidence type="ECO:0000259" key="11">
    <source>
        <dbReference type="PROSITE" id="PS51645"/>
    </source>
</evidence>
<organism evidence="12 13">
    <name type="scientific">Hyphomonas atlantica</name>
    <dbReference type="NCBI Taxonomy" id="1280948"/>
    <lineage>
        <taxon>Bacteria</taxon>
        <taxon>Pseudomonadati</taxon>
        <taxon>Pseudomonadota</taxon>
        <taxon>Alphaproteobacteria</taxon>
        <taxon>Hyphomonadales</taxon>
        <taxon>Hyphomonadaceae</taxon>
        <taxon>Hyphomonas</taxon>
    </lineage>
</organism>
<dbReference type="Pfam" id="PF03441">
    <property type="entry name" value="FAD_binding_7"/>
    <property type="match status" value="1"/>
</dbReference>
<evidence type="ECO:0000256" key="3">
    <source>
        <dbReference type="ARBA" id="ARBA00014046"/>
    </source>
</evidence>
<dbReference type="SUPFAM" id="SSF48173">
    <property type="entry name" value="Cryptochrome/photolyase FAD-binding domain"/>
    <property type="match status" value="1"/>
</dbReference>
<comment type="caution">
    <text evidence="12">The sequence shown here is derived from an EMBL/GenBank/DDBJ whole genome shotgun (WGS) entry which is preliminary data.</text>
</comment>
<evidence type="ECO:0000256" key="10">
    <source>
        <dbReference type="RuleBase" id="RU004182"/>
    </source>
</evidence>
<feature type="site" description="Electron transfer via tryptophanyl radical" evidence="9">
    <location>
        <position position="369"/>
    </location>
</feature>
<dbReference type="PROSITE" id="PS00394">
    <property type="entry name" value="DNA_PHOTOLYASES_1_1"/>
    <property type="match status" value="1"/>
</dbReference>
<evidence type="ECO:0000256" key="9">
    <source>
        <dbReference type="PIRSR" id="PIRSR602081-2"/>
    </source>
</evidence>
<dbReference type="OrthoDB" id="9772484at2"/>
<dbReference type="GO" id="GO:0003677">
    <property type="term" value="F:DNA binding"/>
    <property type="evidence" value="ECO:0007669"/>
    <property type="project" value="TreeGrafter"/>
</dbReference>
<dbReference type="GeneID" id="92500837"/>
<feature type="site" description="Electron transfer via tryptophanyl radical" evidence="9">
    <location>
        <position position="316"/>
    </location>
</feature>
<dbReference type="InterPro" id="IPR036155">
    <property type="entry name" value="Crypto/Photolyase_N_sf"/>
</dbReference>
<evidence type="ECO:0000256" key="8">
    <source>
        <dbReference type="PIRSR" id="PIRSR602081-1"/>
    </source>
</evidence>
<feature type="site" description="Electron transfer via tryptophanyl radical" evidence="9">
    <location>
        <position position="392"/>
    </location>
</feature>
<dbReference type="PROSITE" id="PS51645">
    <property type="entry name" value="PHR_CRY_ALPHA_BETA"/>
    <property type="match status" value="1"/>
</dbReference>
<dbReference type="Gene3D" id="3.40.50.620">
    <property type="entry name" value="HUPs"/>
    <property type="match status" value="1"/>
</dbReference>
<evidence type="ECO:0000313" key="12">
    <source>
        <dbReference type="EMBL" id="KCZ59102.1"/>
    </source>
</evidence>
<dbReference type="PRINTS" id="PR00147">
    <property type="entry name" value="DNAPHOTLYASE"/>
</dbReference>
<comment type="similarity">
    <text evidence="10">Belongs to the DNA photolyase family.</text>
</comment>
<evidence type="ECO:0000256" key="7">
    <source>
        <dbReference type="ARBA" id="ARBA00033999"/>
    </source>
</evidence>
<comment type="catalytic activity">
    <reaction evidence="7">
        <text>cyclobutadipyrimidine (in DNA) = 2 pyrimidine residues (in DNA).</text>
        <dbReference type="EC" id="4.1.99.3"/>
    </reaction>
</comment>
<dbReference type="GO" id="GO:0000719">
    <property type="term" value="P:photoreactive repair"/>
    <property type="evidence" value="ECO:0007669"/>
    <property type="project" value="UniProtKB-ARBA"/>
</dbReference>
<dbReference type="InterPro" id="IPR006050">
    <property type="entry name" value="DNA_photolyase_N"/>
</dbReference>
<evidence type="ECO:0000256" key="2">
    <source>
        <dbReference type="ARBA" id="ARBA00013149"/>
    </source>
</evidence>
<sequence length="490" mass="55612">MQSGGLVSQSAPAIVWFREDLRLSDNPALHAAVASHRPLILLYIHDEETDGLRHHGGASKWWLDKSLRALAGDIEAAGAQLTLRSGKSNEVLDAVLNVTGADAVFWNRRYDKPERDLDARIKADLTERRIDVTSYNGRLLNEPWAVETNAGGYYKVFTPYWKQARQCINARDTYGRHKTLNGPDVDSESLDDWGLHPTKPDWSTGFDDWTPGEDGALARLKEFLDGPINGYKDNRDRPDLDWSTSGLSPHLRFGEIGPLQIWRAVHAGMEAGNIHEKDGMHFLSEVGWREFSHTLLYYNPDLATENYNDSFQHMPWRTDETALDAWKKGQTGYPMVDAGMRQLWQTGWMHNRVRMIVASFLTKHLLLPWQEGEKWFWDTLVDADPANNSASWQWTAGSGADAAPYFRVFNPISQGTKFDESGDYVRRFCPELKDLPDKYLHAPWEADKATLKKAGITLGETYPKPIVDHSAARQRALDAYDTLKEKRDAS</sequence>
<feature type="binding site" evidence="8">
    <location>
        <begin position="244"/>
        <end position="248"/>
    </location>
    <ligand>
        <name>FAD</name>
        <dbReference type="ChEBI" id="CHEBI:57692"/>
    </ligand>
</feature>
<dbReference type="AlphaFoldDB" id="A0A059DYP4"/>
<dbReference type="GO" id="GO:0009416">
    <property type="term" value="P:response to light stimulus"/>
    <property type="evidence" value="ECO:0007669"/>
    <property type="project" value="TreeGrafter"/>
</dbReference>
<dbReference type="PROSITE" id="PS00691">
    <property type="entry name" value="DNA_PHOTOLYASES_1_2"/>
    <property type="match status" value="1"/>
</dbReference>
<evidence type="ECO:0000256" key="4">
    <source>
        <dbReference type="ARBA" id="ARBA00022630"/>
    </source>
</evidence>
<dbReference type="InterPro" id="IPR036134">
    <property type="entry name" value="Crypto/Photolyase_FAD-like_sf"/>
</dbReference>
<feature type="domain" description="Photolyase/cryptochrome alpha/beta" evidence="11">
    <location>
        <begin position="11"/>
        <end position="140"/>
    </location>
</feature>
<comment type="cofactor">
    <cofactor evidence="8">
        <name>FAD</name>
        <dbReference type="ChEBI" id="CHEBI:57692"/>
    </cofactor>
    <text evidence="8">Binds 1 FAD per subunit.</text>
</comment>
<feature type="binding site" evidence="8">
    <location>
        <begin position="382"/>
        <end position="384"/>
    </location>
    <ligand>
        <name>FAD</name>
        <dbReference type="ChEBI" id="CHEBI:57692"/>
    </ligand>
</feature>
<feature type="binding site" evidence="8">
    <location>
        <position position="282"/>
    </location>
    <ligand>
        <name>FAD</name>
        <dbReference type="ChEBI" id="CHEBI:57692"/>
    </ligand>
</feature>
<dbReference type="STRING" id="1280948.HY36_07430"/>
<accession>A0A059DYP4</accession>
<dbReference type="EMBL" id="AWFH01000045">
    <property type="protein sequence ID" value="KCZ59102.1"/>
    <property type="molecule type" value="Genomic_DNA"/>
</dbReference>
<dbReference type="InterPro" id="IPR005101">
    <property type="entry name" value="Cryptochr/Photolyase_FAD-bd"/>
</dbReference>
<dbReference type="InterPro" id="IPR018394">
    <property type="entry name" value="DNA_photolyase_1_CS_C"/>
</dbReference>
<gene>
    <name evidence="12" type="ORF">HY36_07430</name>
</gene>
<comment type="cofactor">
    <cofactor evidence="1">
        <name>(6R)-5,10-methylene-5,6,7,8-tetrahydrofolate</name>
        <dbReference type="ChEBI" id="CHEBI:15636"/>
    </cofactor>
</comment>
<dbReference type="PANTHER" id="PTHR11455:SF9">
    <property type="entry name" value="CRYPTOCHROME CIRCADIAN CLOCK 5 ISOFORM X1"/>
    <property type="match status" value="1"/>
</dbReference>
<keyword evidence="6 10" id="KW-0157">Chromophore</keyword>
<dbReference type="Pfam" id="PF00875">
    <property type="entry name" value="DNA_photolyase"/>
    <property type="match status" value="1"/>
</dbReference>
<evidence type="ECO:0000256" key="6">
    <source>
        <dbReference type="ARBA" id="ARBA00022991"/>
    </source>
</evidence>
<dbReference type="PANTHER" id="PTHR11455">
    <property type="entry name" value="CRYPTOCHROME"/>
    <property type="match status" value="1"/>
</dbReference>
<protein>
    <recommendedName>
        <fullName evidence="3">Deoxyribodipyrimidine photo-lyase</fullName>
        <ecNumber evidence="2">4.1.99.3</ecNumber>
    </recommendedName>
</protein>
<dbReference type="SUPFAM" id="SSF52425">
    <property type="entry name" value="Cryptochrome/photolyase, N-terminal domain"/>
    <property type="match status" value="1"/>
</dbReference>
<reference evidence="12 13" key="1">
    <citation type="journal article" date="2014" name="Antonie Van Leeuwenhoek">
        <title>Hyphomonas beringensis sp. nov. and Hyphomonas chukchiensis sp. nov., isolated from surface seawater of the Bering Sea and Chukchi Sea.</title>
        <authorList>
            <person name="Li C."/>
            <person name="Lai Q."/>
            <person name="Li G."/>
            <person name="Dong C."/>
            <person name="Wang J."/>
            <person name="Liao Y."/>
            <person name="Shao Z."/>
        </authorList>
    </citation>
    <scope>NUCLEOTIDE SEQUENCE [LARGE SCALE GENOMIC DNA]</scope>
    <source>
        <strain evidence="12 13">22II1-22F38</strain>
    </source>
</reference>
<dbReference type="Gene3D" id="1.10.579.10">
    <property type="entry name" value="DNA Cyclobutane Dipyrimidine Photolyase, subunit A, domain 3"/>
    <property type="match status" value="1"/>
</dbReference>
<evidence type="ECO:0000313" key="13">
    <source>
        <dbReference type="Proteomes" id="UP000024547"/>
    </source>
</evidence>